<dbReference type="Pfam" id="PF00651">
    <property type="entry name" value="BTB"/>
    <property type="match status" value="1"/>
</dbReference>
<dbReference type="SUPFAM" id="SSF54695">
    <property type="entry name" value="POZ domain"/>
    <property type="match status" value="1"/>
</dbReference>
<dbReference type="PANTHER" id="PTHR24413">
    <property type="entry name" value="SPECKLE-TYPE POZ PROTEIN"/>
    <property type="match status" value="1"/>
</dbReference>
<dbReference type="AlphaFoldDB" id="A0A914QS35"/>
<dbReference type="WBParaSite" id="PDA_v2.g4421.t1">
    <property type="protein sequence ID" value="PDA_v2.g4421.t1"/>
    <property type="gene ID" value="PDA_v2.g4421"/>
</dbReference>
<dbReference type="InterPro" id="IPR011333">
    <property type="entry name" value="SKP1/BTB/POZ_sf"/>
</dbReference>
<evidence type="ECO:0000259" key="1">
    <source>
        <dbReference type="PROSITE" id="PS50097"/>
    </source>
</evidence>
<proteinExistence type="predicted"/>
<keyword evidence="2" id="KW-1185">Reference proteome</keyword>
<organism evidence="2 3">
    <name type="scientific">Panagrolaimus davidi</name>
    <dbReference type="NCBI Taxonomy" id="227884"/>
    <lineage>
        <taxon>Eukaryota</taxon>
        <taxon>Metazoa</taxon>
        <taxon>Ecdysozoa</taxon>
        <taxon>Nematoda</taxon>
        <taxon>Chromadorea</taxon>
        <taxon>Rhabditida</taxon>
        <taxon>Tylenchina</taxon>
        <taxon>Panagrolaimomorpha</taxon>
        <taxon>Panagrolaimoidea</taxon>
        <taxon>Panagrolaimidae</taxon>
        <taxon>Panagrolaimus</taxon>
    </lineage>
</organism>
<dbReference type="PROSITE" id="PS50097">
    <property type="entry name" value="BTB"/>
    <property type="match status" value="1"/>
</dbReference>
<feature type="domain" description="BTB" evidence="1">
    <location>
        <begin position="162"/>
        <end position="231"/>
    </location>
</feature>
<evidence type="ECO:0000313" key="2">
    <source>
        <dbReference type="Proteomes" id="UP000887578"/>
    </source>
</evidence>
<reference evidence="3" key="1">
    <citation type="submission" date="2022-11" db="UniProtKB">
        <authorList>
            <consortium name="WormBaseParasite"/>
        </authorList>
    </citation>
    <scope>IDENTIFICATION</scope>
</reference>
<dbReference type="SMART" id="SM00225">
    <property type="entry name" value="BTB"/>
    <property type="match status" value="1"/>
</dbReference>
<dbReference type="Gene3D" id="3.30.710.10">
    <property type="entry name" value="Potassium Channel Kv1.1, Chain A"/>
    <property type="match status" value="1"/>
</dbReference>
<accession>A0A914QS35</accession>
<evidence type="ECO:0000313" key="3">
    <source>
        <dbReference type="WBParaSite" id="PDA_v2.g4421.t1"/>
    </source>
</evidence>
<dbReference type="InterPro" id="IPR000210">
    <property type="entry name" value="BTB/POZ_dom"/>
</dbReference>
<dbReference type="CDD" id="cd18186">
    <property type="entry name" value="BTB_POZ_ZBTB_KLHL-like"/>
    <property type="match status" value="1"/>
</dbReference>
<name>A0A914QS35_9BILA</name>
<sequence length="327" mass="38313">MNALSVPIEINETWEFFKNDLKFFFHSYKLKPLCQTKFDKKLPRISYSLAIDTEYKRSIENPDVAIYFRLFNLNKNERIRVDNLFCVKSSGFSTSYSTGTFNSGEYYRHEIICSEDVIFNPENNFIVNCYMTVEMNGVLYIESSEEIPRQSLSQFLWNNDVRDFILSVGEKNKIKKDIEVHKCVLSCRSPVFDRIIKTNMKEKAEGKVEIIDFNYETVNAAIAFCYDQNISQFLDTNFPTNAFSLLQFAGKYFINDLQETTENFLAKSVSPLNIVQITNTAIEKYSTKLENYCFNHYLIFFKQEIPVENMDLLDKEFAEKLQKELGQ</sequence>
<protein>
    <submittedName>
        <fullName evidence="3">BTB domain-containing protein</fullName>
    </submittedName>
</protein>
<dbReference type="Proteomes" id="UP000887578">
    <property type="component" value="Unplaced"/>
</dbReference>